<keyword evidence="2" id="KW-0813">Transport</keyword>
<dbReference type="GO" id="GO:0042597">
    <property type="term" value="C:periplasmic space"/>
    <property type="evidence" value="ECO:0007669"/>
    <property type="project" value="UniProtKB-SubCell"/>
</dbReference>
<evidence type="ECO:0000313" key="13">
    <source>
        <dbReference type="Proteomes" id="UP001156870"/>
    </source>
</evidence>
<dbReference type="InterPro" id="IPR024167">
    <property type="entry name" value="Cytochrome_c4-like"/>
</dbReference>
<feature type="binding site" description="axial binding residue" evidence="9">
    <location>
        <position position="84"/>
    </location>
    <ligand>
        <name>heme c</name>
        <dbReference type="ChEBI" id="CHEBI:61717"/>
        <label>1</label>
    </ligand>
    <ligandPart>
        <name>Fe</name>
        <dbReference type="ChEBI" id="CHEBI:18248"/>
    </ligandPart>
</feature>
<dbReference type="Gene3D" id="1.10.760.10">
    <property type="entry name" value="Cytochrome c-like domain"/>
    <property type="match status" value="2"/>
</dbReference>
<evidence type="ECO:0000256" key="5">
    <source>
        <dbReference type="ARBA" id="ARBA00022764"/>
    </source>
</evidence>
<dbReference type="InterPro" id="IPR009056">
    <property type="entry name" value="Cyt_c-like_dom"/>
</dbReference>
<evidence type="ECO:0000313" key="12">
    <source>
        <dbReference type="EMBL" id="GLS24593.1"/>
    </source>
</evidence>
<feature type="binding site" description="axial binding residue" evidence="9">
    <location>
        <position position="152"/>
    </location>
    <ligand>
        <name>heme c</name>
        <dbReference type="ChEBI" id="CHEBI:61717"/>
        <label>2</label>
    </ligand>
    <ligandPart>
        <name>Fe</name>
        <dbReference type="ChEBI" id="CHEBI:18248"/>
    </ligandPart>
</feature>
<evidence type="ECO:0000256" key="8">
    <source>
        <dbReference type="PIRSR" id="PIRSR000005-1"/>
    </source>
</evidence>
<comment type="PTM">
    <text evidence="8">Binds 2 heme c groups covalently per subunit.</text>
</comment>
<accession>A0AA37T1P6</accession>
<dbReference type="InterPro" id="IPR050597">
    <property type="entry name" value="Cytochrome_c_Oxidase_Subunit"/>
</dbReference>
<dbReference type="PANTHER" id="PTHR33751:SF9">
    <property type="entry name" value="CYTOCHROME C4"/>
    <property type="match status" value="1"/>
</dbReference>
<dbReference type="PRINTS" id="PR00605">
    <property type="entry name" value="CYTCHROMECIC"/>
</dbReference>
<evidence type="ECO:0000256" key="2">
    <source>
        <dbReference type="ARBA" id="ARBA00022448"/>
    </source>
</evidence>
<dbReference type="InterPro" id="IPR036909">
    <property type="entry name" value="Cyt_c-like_dom_sf"/>
</dbReference>
<feature type="chain" id="PRO_5041318981" evidence="10">
    <location>
        <begin position="28"/>
        <end position="219"/>
    </location>
</feature>
<feature type="binding site" description="covalent" evidence="8">
    <location>
        <position position="151"/>
    </location>
    <ligand>
        <name>heme c</name>
        <dbReference type="ChEBI" id="CHEBI:61717"/>
        <label>2</label>
    </ligand>
</feature>
<evidence type="ECO:0000256" key="7">
    <source>
        <dbReference type="ARBA" id="ARBA00023004"/>
    </source>
</evidence>
<feature type="binding site" description="axial binding residue" evidence="9">
    <location>
        <position position="45"/>
    </location>
    <ligand>
        <name>heme c</name>
        <dbReference type="ChEBI" id="CHEBI:61717"/>
        <label>1</label>
    </ligand>
    <ligandPart>
        <name>Fe</name>
        <dbReference type="ChEBI" id="CHEBI:18248"/>
    </ligandPart>
</feature>
<feature type="domain" description="Cytochrome c" evidence="11">
    <location>
        <begin position="127"/>
        <end position="219"/>
    </location>
</feature>
<dbReference type="AlphaFoldDB" id="A0AA37T1P6"/>
<gene>
    <name evidence="12" type="primary">cc4</name>
    <name evidence="12" type="ORF">GCM10007877_03070</name>
</gene>
<organism evidence="12 13">
    <name type="scientific">Marinibactrum halimedae</name>
    <dbReference type="NCBI Taxonomy" id="1444977"/>
    <lineage>
        <taxon>Bacteria</taxon>
        <taxon>Pseudomonadati</taxon>
        <taxon>Pseudomonadota</taxon>
        <taxon>Gammaproteobacteria</taxon>
        <taxon>Cellvibrionales</taxon>
        <taxon>Cellvibrionaceae</taxon>
        <taxon>Marinibactrum</taxon>
    </lineage>
</organism>
<evidence type="ECO:0000259" key="11">
    <source>
        <dbReference type="PROSITE" id="PS51007"/>
    </source>
</evidence>
<evidence type="ECO:0000256" key="10">
    <source>
        <dbReference type="SAM" id="SignalP"/>
    </source>
</evidence>
<keyword evidence="7 9" id="KW-0408">Iron</keyword>
<dbReference type="GO" id="GO:0020037">
    <property type="term" value="F:heme binding"/>
    <property type="evidence" value="ECO:0007669"/>
    <property type="project" value="InterPro"/>
</dbReference>
<feature type="signal peptide" evidence="10">
    <location>
        <begin position="1"/>
        <end position="27"/>
    </location>
</feature>
<keyword evidence="4 9" id="KW-0479">Metal-binding</keyword>
<comment type="subcellular location">
    <subcellularLocation>
        <location evidence="1">Periplasm</location>
    </subcellularLocation>
</comment>
<keyword evidence="13" id="KW-1185">Reference proteome</keyword>
<feature type="binding site" description="axial binding residue" evidence="9">
    <location>
        <position position="196"/>
    </location>
    <ligand>
        <name>heme c</name>
        <dbReference type="ChEBI" id="CHEBI:61717"/>
        <label>2</label>
    </ligand>
    <ligandPart>
        <name>Fe</name>
        <dbReference type="ChEBI" id="CHEBI:18248"/>
    </ligandPart>
</feature>
<dbReference type="InterPro" id="IPR008168">
    <property type="entry name" value="Cyt_C_IC"/>
</dbReference>
<sequence length="219" mass="22783">MNTLFKQAMIALSFVAATPLLAGQASAAGNPEAGKDKVAVCAGCHGADGNSPAPIYPKLAGLGEKYIHKQLVDVQSGARVIPEMTGLLNNLSDQDLQDIAAFFASQSMQLTGSKELNVLVNSGAQVDALALGKRVYRGGNKETNVPACMGCHSPTGIGNAPAGYPRLGGQYAEYIEKQLLAFRGGERTNDGDRSTMRGVAKNLSDAEITAVANYIAGLN</sequence>
<proteinExistence type="predicted"/>
<evidence type="ECO:0000256" key="9">
    <source>
        <dbReference type="PIRSR" id="PIRSR000005-2"/>
    </source>
</evidence>
<dbReference type="PANTHER" id="PTHR33751">
    <property type="entry name" value="CBB3-TYPE CYTOCHROME C OXIDASE SUBUNIT FIXP"/>
    <property type="match status" value="1"/>
</dbReference>
<dbReference type="GO" id="GO:0005506">
    <property type="term" value="F:iron ion binding"/>
    <property type="evidence" value="ECO:0007669"/>
    <property type="project" value="InterPro"/>
</dbReference>
<feature type="binding site" description="covalent" evidence="8">
    <location>
        <position position="41"/>
    </location>
    <ligand>
        <name>heme c</name>
        <dbReference type="ChEBI" id="CHEBI:61717"/>
        <label>1</label>
    </ligand>
</feature>
<dbReference type="PROSITE" id="PS51007">
    <property type="entry name" value="CYTC"/>
    <property type="match status" value="2"/>
</dbReference>
<dbReference type="EMBL" id="BSPD01000011">
    <property type="protein sequence ID" value="GLS24593.1"/>
    <property type="molecule type" value="Genomic_DNA"/>
</dbReference>
<keyword evidence="6" id="KW-0249">Electron transport</keyword>
<keyword evidence="5" id="KW-0574">Periplasm</keyword>
<dbReference type="SUPFAM" id="SSF46626">
    <property type="entry name" value="Cytochrome c"/>
    <property type="match status" value="2"/>
</dbReference>
<comment type="caution">
    <text evidence="12">The sequence shown here is derived from an EMBL/GenBank/DDBJ whole genome shotgun (WGS) entry which is preliminary data.</text>
</comment>
<dbReference type="Pfam" id="PF00034">
    <property type="entry name" value="Cytochrom_C"/>
    <property type="match status" value="2"/>
</dbReference>
<feature type="domain" description="Cytochrome c" evidence="11">
    <location>
        <begin position="29"/>
        <end position="107"/>
    </location>
</feature>
<feature type="binding site" description="covalent" evidence="8">
    <location>
        <position position="44"/>
    </location>
    <ligand>
        <name>heme c</name>
        <dbReference type="ChEBI" id="CHEBI:61717"/>
        <label>1</label>
    </ligand>
</feature>
<keyword evidence="10" id="KW-0732">Signal</keyword>
<evidence type="ECO:0000256" key="3">
    <source>
        <dbReference type="ARBA" id="ARBA00022617"/>
    </source>
</evidence>
<keyword evidence="3 8" id="KW-0349">Heme</keyword>
<dbReference type="PIRSF" id="PIRSF000005">
    <property type="entry name" value="Cytochrome_c4"/>
    <property type="match status" value="1"/>
</dbReference>
<dbReference type="GO" id="GO:0009055">
    <property type="term" value="F:electron transfer activity"/>
    <property type="evidence" value="ECO:0007669"/>
    <property type="project" value="InterPro"/>
</dbReference>
<dbReference type="RefSeq" id="WP_416053970.1">
    <property type="nucleotide sequence ID" value="NZ_BSPD01000011.1"/>
</dbReference>
<evidence type="ECO:0000256" key="1">
    <source>
        <dbReference type="ARBA" id="ARBA00004418"/>
    </source>
</evidence>
<protein>
    <submittedName>
        <fullName evidence="12">Cytochrome c4</fullName>
    </submittedName>
</protein>
<dbReference type="Proteomes" id="UP001156870">
    <property type="component" value="Unassembled WGS sequence"/>
</dbReference>
<evidence type="ECO:0000256" key="4">
    <source>
        <dbReference type="ARBA" id="ARBA00022723"/>
    </source>
</evidence>
<feature type="binding site" description="covalent" evidence="8">
    <location>
        <position position="148"/>
    </location>
    <ligand>
        <name>heme c</name>
        <dbReference type="ChEBI" id="CHEBI:61717"/>
        <label>2</label>
    </ligand>
</feature>
<name>A0AA37T1P6_9GAMM</name>
<evidence type="ECO:0000256" key="6">
    <source>
        <dbReference type="ARBA" id="ARBA00022982"/>
    </source>
</evidence>
<reference evidence="12 13" key="1">
    <citation type="journal article" date="2014" name="Int. J. Syst. Evol. Microbiol.">
        <title>Complete genome sequence of Corynebacterium casei LMG S-19264T (=DSM 44701T), isolated from a smear-ripened cheese.</title>
        <authorList>
            <consortium name="US DOE Joint Genome Institute (JGI-PGF)"/>
            <person name="Walter F."/>
            <person name="Albersmeier A."/>
            <person name="Kalinowski J."/>
            <person name="Ruckert C."/>
        </authorList>
    </citation>
    <scope>NUCLEOTIDE SEQUENCE [LARGE SCALE GENOMIC DNA]</scope>
    <source>
        <strain evidence="12 13">NBRC 110095</strain>
    </source>
</reference>